<evidence type="ECO:0000256" key="10">
    <source>
        <dbReference type="RuleBase" id="RU004516"/>
    </source>
</evidence>
<dbReference type="EMBL" id="JARGDH010000003">
    <property type="protein sequence ID" value="KAL0272969.1"/>
    <property type="molecule type" value="Genomic_DNA"/>
</dbReference>
<evidence type="ECO:0000313" key="12">
    <source>
        <dbReference type="EMBL" id="KAL0272969.1"/>
    </source>
</evidence>
<dbReference type="GO" id="GO:0009099">
    <property type="term" value="P:L-valine biosynthetic process"/>
    <property type="evidence" value="ECO:0007669"/>
    <property type="project" value="TreeGrafter"/>
</dbReference>
<keyword evidence="5 11" id="KW-0808">Transferase</keyword>
<evidence type="ECO:0000256" key="11">
    <source>
        <dbReference type="RuleBase" id="RU004517"/>
    </source>
</evidence>
<keyword evidence="4 11" id="KW-0028">Amino-acid biosynthesis</keyword>
<evidence type="ECO:0000256" key="1">
    <source>
        <dbReference type="ARBA" id="ARBA00001933"/>
    </source>
</evidence>
<dbReference type="GO" id="GO:0005739">
    <property type="term" value="C:mitochondrion"/>
    <property type="evidence" value="ECO:0007669"/>
    <property type="project" value="TreeGrafter"/>
</dbReference>
<comment type="similarity">
    <text evidence="2 9">Belongs to the class-IV pyridoxal-phosphate-dependent aminotransferase family.</text>
</comment>
<dbReference type="InterPro" id="IPR043131">
    <property type="entry name" value="BCAT-like_N"/>
</dbReference>
<dbReference type="GO" id="GO:0009098">
    <property type="term" value="P:L-leucine biosynthetic process"/>
    <property type="evidence" value="ECO:0007669"/>
    <property type="project" value="TreeGrafter"/>
</dbReference>
<dbReference type="InterPro" id="IPR043132">
    <property type="entry name" value="BCAT-like_C"/>
</dbReference>
<dbReference type="InterPro" id="IPR005786">
    <property type="entry name" value="B_amino_transII"/>
</dbReference>
<keyword evidence="6 10" id="KW-0663">Pyridoxal phosphate</keyword>
<dbReference type="NCBIfam" id="NF009897">
    <property type="entry name" value="PRK13357.1"/>
    <property type="match status" value="1"/>
</dbReference>
<evidence type="ECO:0000256" key="4">
    <source>
        <dbReference type="ARBA" id="ARBA00022605"/>
    </source>
</evidence>
<sequence>MAARHVAKLQDVKPALSGLLRSFKYSEVDIRLAAPEQLQAKPDVDSLVFGKYFTDHMIKINYHDALGGWQKPSILPVENISLHPAAKVLHYAIELFEGMKAYRGVDDKIRMFRPDLNMKRMNDSASRSGLPNFDSGEMIKLLARLLQIDQEWVPHSPTASLYIRPTLIGIDPQLGMTASESALLFAICSPVNSYFKEGFQALSLLADPKYTRSWPGGCGDKKMGSNYAPTVQVQREAFALGFQQVLWLYGEEDYVTEAGTMNIFIIIKSDDGQKELITPPLNGLILPGVTRASILDVAREQRRMKVTERDITMKEMIQLSKKGRILEMFGAGTACIVSPIASIEYKGERYKIPTMEHDEKEFENFLKTLTSIQYGHIKHPWGFCIDDYCKNGT</sequence>
<dbReference type="AlphaFoldDB" id="A0AAW2HSP6"/>
<dbReference type="NCBIfam" id="TIGR01123">
    <property type="entry name" value="ilvE_II"/>
    <property type="match status" value="1"/>
</dbReference>
<dbReference type="Pfam" id="PF01063">
    <property type="entry name" value="Aminotran_4"/>
    <property type="match status" value="1"/>
</dbReference>
<proteinExistence type="inferred from homology"/>
<dbReference type="PROSITE" id="PS00770">
    <property type="entry name" value="AA_TRANSFER_CLASS_4"/>
    <property type="match status" value="1"/>
</dbReference>
<dbReference type="Gene3D" id="3.20.10.10">
    <property type="entry name" value="D-amino Acid Aminotransferase, subunit A, domain 2"/>
    <property type="match status" value="1"/>
</dbReference>
<comment type="catalytic activity">
    <reaction evidence="11">
        <text>L-valine + 2-oxoglutarate = 3-methyl-2-oxobutanoate + L-glutamate</text>
        <dbReference type="Rhea" id="RHEA:24813"/>
        <dbReference type="ChEBI" id="CHEBI:11851"/>
        <dbReference type="ChEBI" id="CHEBI:16810"/>
        <dbReference type="ChEBI" id="CHEBI:29985"/>
        <dbReference type="ChEBI" id="CHEBI:57762"/>
        <dbReference type="EC" id="2.6.1.42"/>
    </reaction>
</comment>
<dbReference type="InterPro" id="IPR033939">
    <property type="entry name" value="BCAT_family"/>
</dbReference>
<evidence type="ECO:0000256" key="7">
    <source>
        <dbReference type="ARBA" id="ARBA00023304"/>
    </source>
</evidence>
<evidence type="ECO:0000256" key="9">
    <source>
        <dbReference type="RuleBase" id="RU004106"/>
    </source>
</evidence>
<dbReference type="EC" id="2.6.1.42" evidence="11"/>
<reference evidence="12" key="1">
    <citation type="journal article" date="2024" name="Gigascience">
        <title>Chromosome-level genome of the poultry shaft louse Menopon gallinae provides insight into the host-switching and adaptive evolution of parasitic lice.</title>
        <authorList>
            <person name="Xu Y."/>
            <person name="Ma L."/>
            <person name="Liu S."/>
            <person name="Liang Y."/>
            <person name="Liu Q."/>
            <person name="He Z."/>
            <person name="Tian L."/>
            <person name="Duan Y."/>
            <person name="Cai W."/>
            <person name="Li H."/>
            <person name="Song F."/>
        </authorList>
    </citation>
    <scope>NUCLEOTIDE SEQUENCE</scope>
    <source>
        <strain evidence="12">Cailab_2023a</strain>
    </source>
</reference>
<protein>
    <recommendedName>
        <fullName evidence="11">Branched-chain-amino-acid aminotransferase</fullName>
        <ecNumber evidence="11">2.6.1.42</ecNumber>
    </recommendedName>
</protein>
<organism evidence="12">
    <name type="scientific">Menopon gallinae</name>
    <name type="common">poultry shaft louse</name>
    <dbReference type="NCBI Taxonomy" id="328185"/>
    <lineage>
        <taxon>Eukaryota</taxon>
        <taxon>Metazoa</taxon>
        <taxon>Ecdysozoa</taxon>
        <taxon>Arthropoda</taxon>
        <taxon>Hexapoda</taxon>
        <taxon>Insecta</taxon>
        <taxon>Pterygota</taxon>
        <taxon>Neoptera</taxon>
        <taxon>Paraneoptera</taxon>
        <taxon>Psocodea</taxon>
        <taxon>Troctomorpha</taxon>
        <taxon>Phthiraptera</taxon>
        <taxon>Amblycera</taxon>
        <taxon>Menoponidae</taxon>
        <taxon>Menopon</taxon>
    </lineage>
</organism>
<keyword evidence="3 11" id="KW-0032">Aminotransferase</keyword>
<dbReference type="CDD" id="cd01557">
    <property type="entry name" value="BCAT_beta_family"/>
    <property type="match status" value="1"/>
</dbReference>
<comment type="catalytic activity">
    <reaction evidence="11">
        <text>L-isoleucine + 2-oxoglutarate = (S)-3-methyl-2-oxopentanoate + L-glutamate</text>
        <dbReference type="Rhea" id="RHEA:24801"/>
        <dbReference type="ChEBI" id="CHEBI:16810"/>
        <dbReference type="ChEBI" id="CHEBI:29985"/>
        <dbReference type="ChEBI" id="CHEBI:35146"/>
        <dbReference type="ChEBI" id="CHEBI:58045"/>
        <dbReference type="EC" id="2.6.1.42"/>
    </reaction>
</comment>
<dbReference type="PANTHER" id="PTHR11825">
    <property type="entry name" value="SUBGROUP IIII AMINOTRANSFERASE"/>
    <property type="match status" value="1"/>
</dbReference>
<dbReference type="PIRSF" id="PIRSF006468">
    <property type="entry name" value="BCAT1"/>
    <property type="match status" value="1"/>
</dbReference>
<dbReference type="InterPro" id="IPR018300">
    <property type="entry name" value="Aminotrans_IV_CS"/>
</dbReference>
<dbReference type="GO" id="GO:0004084">
    <property type="term" value="F:branched-chain-amino-acid transaminase activity"/>
    <property type="evidence" value="ECO:0007669"/>
    <property type="project" value="UniProtKB-EC"/>
</dbReference>
<evidence type="ECO:0000256" key="6">
    <source>
        <dbReference type="ARBA" id="ARBA00022898"/>
    </source>
</evidence>
<dbReference type="FunFam" id="3.30.470.10:FF:000002">
    <property type="entry name" value="Branched-chain-amino-acid aminotransferase"/>
    <property type="match status" value="1"/>
</dbReference>
<name>A0AAW2HSP6_9NEOP</name>
<evidence type="ECO:0000256" key="5">
    <source>
        <dbReference type="ARBA" id="ARBA00022679"/>
    </source>
</evidence>
<keyword evidence="7 11" id="KW-0100">Branched-chain amino acid biosynthesis</keyword>
<evidence type="ECO:0000256" key="8">
    <source>
        <dbReference type="PIRSR" id="PIRSR006468-1"/>
    </source>
</evidence>
<dbReference type="FunFam" id="3.20.10.10:FF:000004">
    <property type="entry name" value="Branched-chain-amino-acid aminotransferase"/>
    <property type="match status" value="1"/>
</dbReference>
<gene>
    <name evidence="12" type="ORF">PYX00_005756</name>
</gene>
<accession>A0AAW2HSP6</accession>
<comment type="caution">
    <text evidence="12">The sequence shown here is derived from an EMBL/GenBank/DDBJ whole genome shotgun (WGS) entry which is preliminary data.</text>
</comment>
<dbReference type="SUPFAM" id="SSF56752">
    <property type="entry name" value="D-aminoacid aminotransferase-like PLP-dependent enzymes"/>
    <property type="match status" value="1"/>
</dbReference>
<dbReference type="InterPro" id="IPR036038">
    <property type="entry name" value="Aminotransferase-like"/>
</dbReference>
<evidence type="ECO:0000256" key="3">
    <source>
        <dbReference type="ARBA" id="ARBA00022576"/>
    </source>
</evidence>
<evidence type="ECO:0000256" key="2">
    <source>
        <dbReference type="ARBA" id="ARBA00009320"/>
    </source>
</evidence>
<comment type="catalytic activity">
    <reaction evidence="11">
        <text>L-leucine + 2-oxoglutarate = 4-methyl-2-oxopentanoate + L-glutamate</text>
        <dbReference type="Rhea" id="RHEA:18321"/>
        <dbReference type="ChEBI" id="CHEBI:16810"/>
        <dbReference type="ChEBI" id="CHEBI:17865"/>
        <dbReference type="ChEBI" id="CHEBI:29985"/>
        <dbReference type="ChEBI" id="CHEBI:57427"/>
        <dbReference type="EC" id="2.6.1.42"/>
    </reaction>
</comment>
<dbReference type="InterPro" id="IPR001544">
    <property type="entry name" value="Aminotrans_IV"/>
</dbReference>
<comment type="cofactor">
    <cofactor evidence="1 10">
        <name>pyridoxal 5'-phosphate</name>
        <dbReference type="ChEBI" id="CHEBI:597326"/>
    </cofactor>
</comment>
<feature type="modified residue" description="N6-(pyridoxal phosphate)lysine" evidence="8">
    <location>
        <position position="222"/>
    </location>
</feature>
<dbReference type="PANTHER" id="PTHR11825:SF44">
    <property type="entry name" value="BRANCHED-CHAIN-AMINO-ACID AMINOTRANSFERASE"/>
    <property type="match status" value="1"/>
</dbReference>
<dbReference type="Gene3D" id="3.30.470.10">
    <property type="match status" value="1"/>
</dbReference>